<evidence type="ECO:0000256" key="1">
    <source>
        <dbReference type="SAM" id="MobiDB-lite"/>
    </source>
</evidence>
<dbReference type="EMBL" id="CAJVQB010027131">
    <property type="protein sequence ID" value="CAG8809993.1"/>
    <property type="molecule type" value="Genomic_DNA"/>
</dbReference>
<evidence type="ECO:0000313" key="3">
    <source>
        <dbReference type="Proteomes" id="UP000789901"/>
    </source>
</evidence>
<organism evidence="2 3">
    <name type="scientific">Gigaspora margarita</name>
    <dbReference type="NCBI Taxonomy" id="4874"/>
    <lineage>
        <taxon>Eukaryota</taxon>
        <taxon>Fungi</taxon>
        <taxon>Fungi incertae sedis</taxon>
        <taxon>Mucoromycota</taxon>
        <taxon>Glomeromycotina</taxon>
        <taxon>Glomeromycetes</taxon>
        <taxon>Diversisporales</taxon>
        <taxon>Gigasporaceae</taxon>
        <taxon>Gigaspora</taxon>
    </lineage>
</organism>
<feature type="region of interest" description="Disordered" evidence="1">
    <location>
        <begin position="200"/>
        <end position="234"/>
    </location>
</feature>
<feature type="non-terminal residue" evidence="2">
    <location>
        <position position="1"/>
    </location>
</feature>
<comment type="caution">
    <text evidence="2">The sequence shown here is derived from an EMBL/GenBank/DDBJ whole genome shotgun (WGS) entry which is preliminary data.</text>
</comment>
<name>A0ABN7W0X6_GIGMA</name>
<protein>
    <submittedName>
        <fullName evidence="2">6463_t:CDS:1</fullName>
    </submittedName>
</protein>
<gene>
    <name evidence="2" type="ORF">GMARGA_LOCUS25005</name>
</gene>
<evidence type="ECO:0000313" key="2">
    <source>
        <dbReference type="EMBL" id="CAG8809993.1"/>
    </source>
</evidence>
<accession>A0ABN7W0X6</accession>
<sequence>FQTYHFIFDENKKDEEEEQDIGNDFLKHIISADEAIVKRAKIDKKRKFLDNPFYTKRIEKALNNINNKKKSFECCWKSCNIFIYGAAHQEFLNLLDRREYKKALTIINSKQGQFFYKPKRNIYHWHPEIKYNKSKFTISNYKDFEDKKTDIIVYHSIVEKLKYVNSSNKEIIIIDYKQYDYNNTKTKLSKKQNFLDSIEAKSSKKPKINNSESELANNKLENEEYNSELSGHNTDNSEYVYEKKEQLEFKEAAYKKQKLNEIDKEQQQIIANYNKLNNRKRSFNSEYLVNENDLVENNILDISKNSNKKQKLDQNNPIYKGIK</sequence>
<proteinExistence type="predicted"/>
<dbReference type="Proteomes" id="UP000789901">
    <property type="component" value="Unassembled WGS sequence"/>
</dbReference>
<keyword evidence="3" id="KW-1185">Reference proteome</keyword>
<reference evidence="2 3" key="1">
    <citation type="submission" date="2021-06" db="EMBL/GenBank/DDBJ databases">
        <authorList>
            <person name="Kallberg Y."/>
            <person name="Tangrot J."/>
            <person name="Rosling A."/>
        </authorList>
    </citation>
    <scope>NUCLEOTIDE SEQUENCE [LARGE SCALE GENOMIC DNA]</scope>
    <source>
        <strain evidence="2 3">120-4 pot B 10/14</strain>
    </source>
</reference>